<evidence type="ECO:0008006" key="3">
    <source>
        <dbReference type="Google" id="ProtNLM"/>
    </source>
</evidence>
<dbReference type="AlphaFoldDB" id="A8AHP5"/>
<proteinExistence type="predicted"/>
<dbReference type="HOGENOM" id="CLU_216458_1_0_6"/>
<sequence>MAKREGGQVKPEVIESLRWRWLRLRIYRYRGSFPVAYRILRNYIRIQQKAGENQ</sequence>
<dbReference type="Proteomes" id="UP000008148">
    <property type="component" value="Chromosome"/>
</dbReference>
<evidence type="ECO:0000313" key="2">
    <source>
        <dbReference type="Proteomes" id="UP000008148"/>
    </source>
</evidence>
<gene>
    <name evidence="1" type="ordered locus">CKO_01881</name>
</gene>
<dbReference type="KEGG" id="cko:CKO_01881"/>
<accession>A8AHP5</accession>
<name>A8AHP5_CITK8</name>
<dbReference type="NCBIfam" id="NF033498">
    <property type="entry name" value="YlcG_phage_expr"/>
    <property type="match status" value="1"/>
</dbReference>
<protein>
    <recommendedName>
        <fullName evidence="3">YlcG family protein</fullName>
    </recommendedName>
</protein>
<organism evidence="1 2">
    <name type="scientific">Citrobacter koseri (strain ATCC BAA-895 / CDC 4225-83 / SGSC4696)</name>
    <dbReference type="NCBI Taxonomy" id="290338"/>
    <lineage>
        <taxon>Bacteria</taxon>
        <taxon>Pseudomonadati</taxon>
        <taxon>Pseudomonadota</taxon>
        <taxon>Gammaproteobacteria</taxon>
        <taxon>Enterobacterales</taxon>
        <taxon>Enterobacteriaceae</taxon>
        <taxon>Citrobacter</taxon>
    </lineage>
</organism>
<dbReference type="InterPro" id="IPR049596">
    <property type="entry name" value="YlcG-like"/>
</dbReference>
<evidence type="ECO:0000313" key="1">
    <source>
        <dbReference type="EMBL" id="ABV13008.1"/>
    </source>
</evidence>
<dbReference type="EMBL" id="CP000822">
    <property type="protein sequence ID" value="ABV13008.1"/>
    <property type="molecule type" value="Genomic_DNA"/>
</dbReference>
<reference evidence="1 2" key="1">
    <citation type="submission" date="2007-08" db="EMBL/GenBank/DDBJ databases">
        <authorList>
            <consortium name="The Citrobacter koseri Genome Sequencing Project"/>
            <person name="McClelland M."/>
            <person name="Sanderson E.K."/>
            <person name="Porwollik S."/>
            <person name="Spieth J."/>
            <person name="Clifton W.S."/>
            <person name="Latreille P."/>
            <person name="Courtney L."/>
            <person name="Wang C."/>
            <person name="Pepin K."/>
            <person name="Bhonagiri V."/>
            <person name="Nash W."/>
            <person name="Johnson M."/>
            <person name="Thiruvilangam P."/>
            <person name="Wilson R."/>
        </authorList>
    </citation>
    <scope>NUCLEOTIDE SEQUENCE [LARGE SCALE GENOMIC DNA]</scope>
    <source>
        <strain evidence="2">ATCC BAA-895 / CDC 4225-83 / SGSC4696</strain>
    </source>
</reference>
<keyword evidence="2" id="KW-1185">Reference proteome</keyword>